<dbReference type="Proteomes" id="UP000297736">
    <property type="component" value="Unassembled WGS sequence"/>
</dbReference>
<feature type="domain" description="AMP-dependent synthetase/ligase" evidence="3">
    <location>
        <begin position="36"/>
        <end position="409"/>
    </location>
</feature>
<reference evidence="5 6" key="1">
    <citation type="submission" date="2018-10" db="EMBL/GenBank/DDBJ databases">
        <title>Brevibacterium genomes from Austrain hard cheese rinds.</title>
        <authorList>
            <person name="Anast J.M."/>
            <person name="Dzieciol M."/>
            <person name="Schultz D.L."/>
            <person name="Mann E."/>
            <person name="Wagner M."/>
            <person name="Schmitz-Esser S."/>
        </authorList>
    </citation>
    <scope>NUCLEOTIDE SEQUENCE [LARGE SCALE GENOMIC DNA]</scope>
    <source>
        <strain evidence="5 6">L261</strain>
    </source>
</reference>
<sequence length="555" mass="60985">MAEYEPTLRERFTTEQIERYYATGNWTEDSFSDTIRKQAQKRPDKVYCLDSTHSLTFAELYEQVQRLAVGLKRLGVQRGDRVLAQVPNLVEFPVIAGAAARIGAVIVPVMPIYRGNDVEYVLSNSGAKVAFFADEFNKFSFRDMYLDLFDEVDSLEHLVALRPVSGADDSKVHNFRSLLAEGDLEALEAEAGPDTHPDEPYEIVYTSGTTSRPKGCYHTLNTVRSGAVQLTEVLQYTEDDKQFGPSPITHTTGIVTSVFLPLLNGATSYFMEKWDPAEGVRIVEEQSLTCAVTATAFLQGLMRVYDPDVNNVDSLRVWVSAGAPVPGSLVRNAEKLIPRCSVQSLYGRSENNVTTVVPLGEPAEKSINSDGGAISPADVKVVGADGYEVSRGAEGDIAYKGPSHMLGYWHNEPETELLFTPEGYSRSGDLGFMNDEGYVRVTGRSKDIIIRGGMNISAREVEDYLIEFPDVANVAVVAMPDEKLGEKCCAYVVPAADGTVVDLQTVTDYLRRRGVTTQKLPERVEVVAELPTTATGKIQKHILRAEIAAKLKSDA</sequence>
<dbReference type="InterPro" id="IPR000873">
    <property type="entry name" value="AMP-dep_synth/lig_dom"/>
</dbReference>
<evidence type="ECO:0000256" key="1">
    <source>
        <dbReference type="ARBA" id="ARBA00006432"/>
    </source>
</evidence>
<dbReference type="PROSITE" id="PS00455">
    <property type="entry name" value="AMP_BINDING"/>
    <property type="match status" value="1"/>
</dbReference>
<dbReference type="InterPro" id="IPR045851">
    <property type="entry name" value="AMP-bd_C_sf"/>
</dbReference>
<evidence type="ECO:0000259" key="3">
    <source>
        <dbReference type="Pfam" id="PF00501"/>
    </source>
</evidence>
<dbReference type="GO" id="GO:0006631">
    <property type="term" value="P:fatty acid metabolic process"/>
    <property type="evidence" value="ECO:0007669"/>
    <property type="project" value="TreeGrafter"/>
</dbReference>
<dbReference type="Gene3D" id="3.30.300.30">
    <property type="match status" value="1"/>
</dbReference>
<gene>
    <name evidence="5" type="ORF">EB834_17095</name>
</gene>
<protein>
    <submittedName>
        <fullName evidence="5">Cyclohexanecarboxylate-CoA ligase</fullName>
    </submittedName>
</protein>
<dbReference type="InterPro" id="IPR025110">
    <property type="entry name" value="AMP-bd_C"/>
</dbReference>
<evidence type="ECO:0000313" key="5">
    <source>
        <dbReference type="EMBL" id="TGD37069.1"/>
    </source>
</evidence>
<organism evidence="5 6">
    <name type="scientific">Brevibacterium aurantiacum</name>
    <dbReference type="NCBI Taxonomy" id="273384"/>
    <lineage>
        <taxon>Bacteria</taxon>
        <taxon>Bacillati</taxon>
        <taxon>Actinomycetota</taxon>
        <taxon>Actinomycetes</taxon>
        <taxon>Micrococcales</taxon>
        <taxon>Brevibacteriaceae</taxon>
        <taxon>Brevibacterium</taxon>
    </lineage>
</organism>
<name>A0A4Z0KIB4_BREAU</name>
<dbReference type="InterPro" id="IPR042099">
    <property type="entry name" value="ANL_N_sf"/>
</dbReference>
<dbReference type="SUPFAM" id="SSF56801">
    <property type="entry name" value="Acetyl-CoA synthetase-like"/>
    <property type="match status" value="1"/>
</dbReference>
<feature type="domain" description="AMP-binding enzyme C-terminal" evidence="4">
    <location>
        <begin position="460"/>
        <end position="537"/>
    </location>
</feature>
<accession>A0A4Z0KIB4</accession>
<evidence type="ECO:0000313" key="6">
    <source>
        <dbReference type="Proteomes" id="UP000297736"/>
    </source>
</evidence>
<dbReference type="AlphaFoldDB" id="A0A4Z0KIB4"/>
<evidence type="ECO:0000259" key="4">
    <source>
        <dbReference type="Pfam" id="PF13193"/>
    </source>
</evidence>
<dbReference type="PANTHER" id="PTHR43201:SF5">
    <property type="entry name" value="MEDIUM-CHAIN ACYL-COA LIGASE ACSF2, MITOCHONDRIAL"/>
    <property type="match status" value="1"/>
</dbReference>
<comment type="caution">
    <text evidence="5">The sequence shown here is derived from an EMBL/GenBank/DDBJ whole genome shotgun (WGS) entry which is preliminary data.</text>
</comment>
<dbReference type="InterPro" id="IPR020845">
    <property type="entry name" value="AMP-binding_CS"/>
</dbReference>
<dbReference type="Pfam" id="PF13193">
    <property type="entry name" value="AMP-binding_C"/>
    <property type="match status" value="1"/>
</dbReference>
<keyword evidence="2 5" id="KW-0436">Ligase</keyword>
<dbReference type="GO" id="GO:0031956">
    <property type="term" value="F:medium-chain fatty acid-CoA ligase activity"/>
    <property type="evidence" value="ECO:0007669"/>
    <property type="project" value="TreeGrafter"/>
</dbReference>
<evidence type="ECO:0000256" key="2">
    <source>
        <dbReference type="ARBA" id="ARBA00022598"/>
    </source>
</evidence>
<dbReference type="EMBL" id="RHFF01000020">
    <property type="protein sequence ID" value="TGD37069.1"/>
    <property type="molecule type" value="Genomic_DNA"/>
</dbReference>
<proteinExistence type="inferred from homology"/>
<dbReference type="Pfam" id="PF00501">
    <property type="entry name" value="AMP-binding"/>
    <property type="match status" value="1"/>
</dbReference>
<dbReference type="PANTHER" id="PTHR43201">
    <property type="entry name" value="ACYL-COA SYNTHETASE"/>
    <property type="match status" value="1"/>
</dbReference>
<comment type="similarity">
    <text evidence="1">Belongs to the ATP-dependent AMP-binding enzyme family.</text>
</comment>
<dbReference type="Gene3D" id="3.40.50.12780">
    <property type="entry name" value="N-terminal domain of ligase-like"/>
    <property type="match status" value="1"/>
</dbReference>